<dbReference type="SUPFAM" id="SSF46565">
    <property type="entry name" value="Chaperone J-domain"/>
    <property type="match status" value="1"/>
</dbReference>
<reference evidence="5" key="1">
    <citation type="submission" date="2020-01" db="EMBL/GenBank/DDBJ databases">
        <title>'Steroidobacter agaridevorans' sp. nov., agar-degrading bacteria isolated from rhizosphere soils.</title>
        <authorList>
            <person name="Ikenaga M."/>
            <person name="Kataoka M."/>
            <person name="Murouchi A."/>
            <person name="Katsuragi S."/>
            <person name="Sakai M."/>
        </authorList>
    </citation>
    <scope>NUCLEOTIDE SEQUENCE [LARGE SCALE GENOMIC DNA]</scope>
    <source>
        <strain evidence="5">YU21-B</strain>
    </source>
</reference>
<dbReference type="Gene3D" id="1.10.287.110">
    <property type="entry name" value="DnaJ domain"/>
    <property type="match status" value="1"/>
</dbReference>
<evidence type="ECO:0000256" key="3">
    <source>
        <dbReference type="SAM" id="MobiDB-lite"/>
    </source>
</evidence>
<dbReference type="InterPro" id="IPR036869">
    <property type="entry name" value="J_dom_sf"/>
</dbReference>
<dbReference type="RefSeq" id="WP_161828986.1">
    <property type="nucleotide sequence ID" value="NZ_BLJN01000001.1"/>
</dbReference>
<keyword evidence="5" id="KW-1185">Reference proteome</keyword>
<gene>
    <name evidence="4" type="ORF">GCM10011487_13460</name>
</gene>
<organism evidence="4 5">
    <name type="scientific">Steroidobacter agaridevorans</name>
    <dbReference type="NCBI Taxonomy" id="2695856"/>
    <lineage>
        <taxon>Bacteria</taxon>
        <taxon>Pseudomonadati</taxon>
        <taxon>Pseudomonadota</taxon>
        <taxon>Gammaproteobacteria</taxon>
        <taxon>Steroidobacterales</taxon>
        <taxon>Steroidobacteraceae</taxon>
        <taxon>Steroidobacter</taxon>
    </lineage>
</organism>
<evidence type="ECO:0000256" key="2">
    <source>
        <dbReference type="SAM" id="Coils"/>
    </source>
</evidence>
<evidence type="ECO:0000313" key="4">
    <source>
        <dbReference type="EMBL" id="GFE79346.1"/>
    </source>
</evidence>
<feature type="region of interest" description="Disordered" evidence="3">
    <location>
        <begin position="132"/>
        <end position="161"/>
    </location>
</feature>
<evidence type="ECO:0000256" key="1">
    <source>
        <dbReference type="ARBA" id="ARBA00023186"/>
    </source>
</evidence>
<sequence length="324" mass="37676">MRRARADWNELVASFRTSDAERVYPLRATLKQVTRETVLLIDRLLDGKGWSRADQAALKEIACQTAEALLHANPDDLEIRDVFDRHSPMTFQESKREEIEDLKQHAKEYMGIDLDDADIESEEDLVEHIYEHMKNDEARERERSAERRKSRGQKRAEASAKTAKQLLREIYRKLASAVHPDREADAARRAEKNELMQQINRAYATNDLLTLLEAQLRLELIDPNHASKLSREKLQQFNRLLSEQLEAMKTELRSIQDAFRIDHGLPQGSAIDARSLHLVSKQRSRELRAHIDQQKGFLEVLANKSATKRWLKSLRRFDDDDGEY</sequence>
<keyword evidence="1" id="KW-0143">Chaperone</keyword>
<comment type="caution">
    <text evidence="4">The sequence shown here is derived from an EMBL/GenBank/DDBJ whole genome shotgun (WGS) entry which is preliminary data.</text>
</comment>
<dbReference type="AlphaFoldDB" id="A0A829Y9B8"/>
<proteinExistence type="predicted"/>
<protein>
    <submittedName>
        <fullName evidence="4">Molecular chaperone DnaJ</fullName>
    </submittedName>
</protein>
<feature type="coiled-coil region" evidence="2">
    <location>
        <begin position="231"/>
        <end position="258"/>
    </location>
</feature>
<feature type="compositionally biased region" description="Basic and acidic residues" evidence="3">
    <location>
        <begin position="132"/>
        <end position="147"/>
    </location>
</feature>
<evidence type="ECO:0000313" key="5">
    <source>
        <dbReference type="Proteomes" id="UP000445000"/>
    </source>
</evidence>
<keyword evidence="2" id="KW-0175">Coiled coil</keyword>
<accession>A0A829Y9B8</accession>
<name>A0A829Y9B8_9GAMM</name>
<dbReference type="EMBL" id="BLJN01000001">
    <property type="protein sequence ID" value="GFE79346.1"/>
    <property type="molecule type" value="Genomic_DNA"/>
</dbReference>
<dbReference type="Proteomes" id="UP000445000">
    <property type="component" value="Unassembled WGS sequence"/>
</dbReference>